<dbReference type="NCBIfam" id="NF011984">
    <property type="entry name" value="PRK15446.1-5"/>
    <property type="match status" value="1"/>
</dbReference>
<feature type="domain" description="Amidohydrolase 3" evidence="2">
    <location>
        <begin position="227"/>
        <end position="397"/>
    </location>
</feature>
<dbReference type="SUPFAM" id="SSF51338">
    <property type="entry name" value="Composite domain of metallo-dependent hydrolases"/>
    <property type="match status" value="1"/>
</dbReference>
<feature type="region of interest" description="Disordered" evidence="1">
    <location>
        <begin position="1"/>
        <end position="20"/>
    </location>
</feature>
<comment type="caution">
    <text evidence="3">The sequence shown here is derived from an EMBL/GenBank/DDBJ whole genome shotgun (WGS) entry which is preliminary data.</text>
</comment>
<evidence type="ECO:0000256" key="1">
    <source>
        <dbReference type="SAM" id="MobiDB-lite"/>
    </source>
</evidence>
<dbReference type="GO" id="GO:0016810">
    <property type="term" value="F:hydrolase activity, acting on carbon-nitrogen (but not peptide) bonds"/>
    <property type="evidence" value="ECO:0007669"/>
    <property type="project" value="InterPro"/>
</dbReference>
<dbReference type="PANTHER" id="PTHR43135:SF3">
    <property type="entry name" value="ALPHA-D-RIBOSE 1-METHYLPHOSPHONATE 5-TRIPHOSPHATE DIPHOSPHATASE"/>
    <property type="match status" value="1"/>
</dbReference>
<dbReference type="PIRSF" id="PIRSF038971">
    <property type="entry name" value="PhnM"/>
    <property type="match status" value="1"/>
</dbReference>
<dbReference type="CDD" id="cd01306">
    <property type="entry name" value="PhnM"/>
    <property type="match status" value="1"/>
</dbReference>
<dbReference type="AlphaFoldDB" id="A0A934QKE6"/>
<dbReference type="Gene3D" id="2.30.40.10">
    <property type="entry name" value="Urease, subunit C, domain 1"/>
    <property type="match status" value="1"/>
</dbReference>
<dbReference type="InterPro" id="IPR013108">
    <property type="entry name" value="Amidohydro_3"/>
</dbReference>
<dbReference type="NCBIfam" id="NF011981">
    <property type="entry name" value="PRK15446.1-2"/>
    <property type="match status" value="1"/>
</dbReference>
<keyword evidence="4" id="KW-1185">Reference proteome</keyword>
<dbReference type="NCBIfam" id="NF011990">
    <property type="entry name" value="PRK15446.2-6"/>
    <property type="match status" value="1"/>
</dbReference>
<dbReference type="Pfam" id="PF07969">
    <property type="entry name" value="Amidohydro_3"/>
    <property type="match status" value="1"/>
</dbReference>
<dbReference type="EMBL" id="NRRE01000028">
    <property type="protein sequence ID" value="MBK1698523.1"/>
    <property type="molecule type" value="Genomic_DNA"/>
</dbReference>
<dbReference type="InterPro" id="IPR032466">
    <property type="entry name" value="Metal_Hydrolase"/>
</dbReference>
<dbReference type="InterPro" id="IPR051781">
    <property type="entry name" value="Metallo-dep_Hydrolase"/>
</dbReference>
<dbReference type="SUPFAM" id="SSF51556">
    <property type="entry name" value="Metallo-dependent hydrolases"/>
    <property type="match status" value="1"/>
</dbReference>
<dbReference type="RefSeq" id="WP_081728779.1">
    <property type="nucleotide sequence ID" value="NZ_NRRE01000028.1"/>
</dbReference>
<accession>A0A934QKE6</accession>
<proteinExistence type="predicted"/>
<dbReference type="PANTHER" id="PTHR43135">
    <property type="entry name" value="ALPHA-D-RIBOSE 1-METHYLPHOSPHONATE 5-TRIPHOSPHATE DIPHOSPHATASE"/>
    <property type="match status" value="1"/>
</dbReference>
<protein>
    <submittedName>
        <fullName evidence="3">Alpha-D-ribose 1-methylphosphonate 5-triphosphate diphosphatase</fullName>
    </submittedName>
</protein>
<dbReference type="Proteomes" id="UP000778970">
    <property type="component" value="Unassembled WGS sequence"/>
</dbReference>
<dbReference type="GO" id="GO:0019700">
    <property type="term" value="P:organic phosphonate catabolic process"/>
    <property type="evidence" value="ECO:0007669"/>
    <property type="project" value="InterPro"/>
</dbReference>
<evidence type="ECO:0000313" key="3">
    <source>
        <dbReference type="EMBL" id="MBK1698523.1"/>
    </source>
</evidence>
<dbReference type="InterPro" id="IPR012696">
    <property type="entry name" value="PhnM"/>
</dbReference>
<gene>
    <name evidence="3" type="ORF">CKO21_14840</name>
</gene>
<reference evidence="3" key="1">
    <citation type="submission" date="2017-08" db="EMBL/GenBank/DDBJ databases">
        <authorList>
            <person name="Imhoff J.F."/>
            <person name="Rahn T."/>
            <person name="Kuenzel S."/>
            <person name="Neulinger S.C."/>
        </authorList>
    </citation>
    <scope>NUCLEOTIDE SEQUENCE</scope>
    <source>
        <strain evidence="3">DSM 9154</strain>
    </source>
</reference>
<dbReference type="Gene3D" id="3.20.20.140">
    <property type="entry name" value="Metal-dependent hydrolases"/>
    <property type="match status" value="1"/>
</dbReference>
<sequence>MTVPKAPANRNAPAGIAGRGGNDELILTNARVVGPTGVWHGHVVVREGTIAEFGEGDVRMPGAVDLEGDLLTPGLVELHSDNLEHHVQPRPKVRWPFLPAIMAHDAQICGAGITTILDALRLDDDEVGGAAGHSAQLVDAIAEAGRRNILRAEHLLHLRAELPVPNLAETVEPFTLNPSLRLVSLMDHSPGQRQFQDLDVWKTYYQGKHGYTEAQLATLAVELQERAARHGTHNRKALAKLCVDRYIPLASHDDTTEEHVAEAAELGVSVCEFPTTLAAGKAAHRAGIATVAGAPNVVRGGSHSGNVAADELVDAGVLDCLSSDYVPVSLLHSVFVLHRQTGRDLSDVFALVTRNPARMVGLTDRGEIAAGQRADLLRVRDQGDAPVVCTVWRAGRRVA</sequence>
<dbReference type="InterPro" id="IPR011059">
    <property type="entry name" value="Metal-dep_hydrolase_composite"/>
</dbReference>
<name>A0A934QKE6_9PROT</name>
<evidence type="ECO:0000259" key="2">
    <source>
        <dbReference type="Pfam" id="PF07969"/>
    </source>
</evidence>
<evidence type="ECO:0000313" key="4">
    <source>
        <dbReference type="Proteomes" id="UP000778970"/>
    </source>
</evidence>
<reference evidence="3" key="2">
    <citation type="journal article" date="2020" name="Microorganisms">
        <title>Osmotic Adaptation and Compatible Solute Biosynthesis of Phototrophic Bacteria as Revealed from Genome Analyses.</title>
        <authorList>
            <person name="Imhoff J.F."/>
            <person name="Rahn T."/>
            <person name="Kunzel S."/>
            <person name="Keller A."/>
            <person name="Neulinger S.C."/>
        </authorList>
    </citation>
    <scope>NUCLEOTIDE SEQUENCE</scope>
    <source>
        <strain evidence="3">DSM 9154</strain>
    </source>
</reference>
<organism evidence="3 4">
    <name type="scientific">Rhodovibrio salinarum</name>
    <dbReference type="NCBI Taxonomy" id="1087"/>
    <lineage>
        <taxon>Bacteria</taxon>
        <taxon>Pseudomonadati</taxon>
        <taxon>Pseudomonadota</taxon>
        <taxon>Alphaproteobacteria</taxon>
        <taxon>Rhodospirillales</taxon>
        <taxon>Rhodovibrionaceae</taxon>
        <taxon>Rhodovibrio</taxon>
    </lineage>
</organism>
<dbReference type="NCBIfam" id="TIGR02318">
    <property type="entry name" value="phosphono_phnM"/>
    <property type="match status" value="1"/>
</dbReference>